<sequence>MLKAIAAALASLWRGTLGVLRWTEQLVRWPFSLVFGSGAGGMPNSDYKPDVSASQILDEFEEARARRAAVHDQDRDGVSSVIKYAKAPAHARTTIDLGGLKADVRATLLTMDDNELRALAQAGLGAVRKFVEARDHGIHGVPVIKPRASAAELAPKQVTAEERMLWKVRSRMLKSEQSRVFRMSV</sequence>
<evidence type="ECO:0000313" key="1">
    <source>
        <dbReference type="EMBL" id="WVT04173.1"/>
    </source>
</evidence>
<keyword evidence="2" id="KW-1185">Reference proteome</keyword>
<organism evidence="1 2">
    <name type="scientific">Sinorhizobium chiapasense</name>
    <dbReference type="NCBI Taxonomy" id="501572"/>
    <lineage>
        <taxon>Bacteria</taxon>
        <taxon>Pseudomonadati</taxon>
        <taxon>Pseudomonadota</taxon>
        <taxon>Alphaproteobacteria</taxon>
        <taxon>Hyphomicrobiales</taxon>
        <taxon>Rhizobiaceae</taxon>
        <taxon>Sinorhizobium/Ensifer group</taxon>
        <taxon>Sinorhizobium</taxon>
    </lineage>
</organism>
<protein>
    <submittedName>
        <fullName evidence="1">Uncharacterized protein</fullName>
    </submittedName>
</protein>
<proteinExistence type="predicted"/>
<accession>A0ABZ2B9T4</accession>
<gene>
    <name evidence="1" type="ORF">RB548_01795</name>
</gene>
<reference evidence="1" key="1">
    <citation type="submission" date="2023-08" db="EMBL/GenBank/DDBJ databases">
        <title>Complete genome sequence of Sinorhizobium chiapanecum ITTG S70 isolated from Acaciella angustissima nodules in Chiapas-Mexico.</title>
        <authorList>
            <person name="Rincon-Rosales R."/>
            <person name="Rogel M.A."/>
            <person name="Rincon-Medina C.I."/>
            <person name="Guerrero G."/>
            <person name="Manzano-Gomez L.A."/>
            <person name="Lopez-Lopez A."/>
            <person name="Rincon Molina F.A."/>
            <person name="Martinez-Romero E."/>
        </authorList>
    </citation>
    <scope>NUCLEOTIDE SEQUENCE</scope>
    <source>
        <strain evidence="1">ITTG S70</strain>
    </source>
</reference>
<dbReference type="Proteomes" id="UP001432360">
    <property type="component" value="Chromosome"/>
</dbReference>
<dbReference type="RefSeq" id="WP_331373356.1">
    <property type="nucleotide sequence ID" value="NZ_CP133148.1"/>
</dbReference>
<evidence type="ECO:0000313" key="2">
    <source>
        <dbReference type="Proteomes" id="UP001432360"/>
    </source>
</evidence>
<name>A0ABZ2B9T4_9HYPH</name>
<dbReference type="EMBL" id="CP133148">
    <property type="protein sequence ID" value="WVT04173.1"/>
    <property type="molecule type" value="Genomic_DNA"/>
</dbReference>